<accession>A0AAD4C7D5</accession>
<evidence type="ECO:0000313" key="1">
    <source>
        <dbReference type="EMBL" id="KAF8451009.1"/>
    </source>
</evidence>
<sequence>MDTYLLRMPEPMSTLPSNDPDWRCRHCRSRRVVPMRNGHRPSSRRELVAFADEIADALARAVGQECKEREMTDRLMILSLRKVEVNEDAPRTEFFKKYTVIMTVLNFRSTVLPAVGGSGDAAVHLCCYKMDSLCVCLPGARDLEDCAAVQQSILEESLWPFGLIGPCAKATGGELIFSRALPHTSFCRVIPSLYRVRCQVRRNMPLRR</sequence>
<organism evidence="1 2">
    <name type="scientific">Boletus edulis BED1</name>
    <dbReference type="NCBI Taxonomy" id="1328754"/>
    <lineage>
        <taxon>Eukaryota</taxon>
        <taxon>Fungi</taxon>
        <taxon>Dikarya</taxon>
        <taxon>Basidiomycota</taxon>
        <taxon>Agaricomycotina</taxon>
        <taxon>Agaricomycetes</taxon>
        <taxon>Agaricomycetidae</taxon>
        <taxon>Boletales</taxon>
        <taxon>Boletineae</taxon>
        <taxon>Boletaceae</taxon>
        <taxon>Boletoideae</taxon>
        <taxon>Boletus</taxon>
    </lineage>
</organism>
<dbReference type="AlphaFoldDB" id="A0AAD4C7D5"/>
<reference evidence="1" key="2">
    <citation type="journal article" date="2020" name="Nat. Commun.">
        <title>Large-scale genome sequencing of mycorrhizal fungi provides insights into the early evolution of symbiotic traits.</title>
        <authorList>
            <person name="Miyauchi S."/>
            <person name="Kiss E."/>
            <person name="Kuo A."/>
            <person name="Drula E."/>
            <person name="Kohler A."/>
            <person name="Sanchez-Garcia M."/>
            <person name="Morin E."/>
            <person name="Andreopoulos B."/>
            <person name="Barry K.W."/>
            <person name="Bonito G."/>
            <person name="Buee M."/>
            <person name="Carver A."/>
            <person name="Chen C."/>
            <person name="Cichocki N."/>
            <person name="Clum A."/>
            <person name="Culley D."/>
            <person name="Crous P.W."/>
            <person name="Fauchery L."/>
            <person name="Girlanda M."/>
            <person name="Hayes R.D."/>
            <person name="Keri Z."/>
            <person name="LaButti K."/>
            <person name="Lipzen A."/>
            <person name="Lombard V."/>
            <person name="Magnuson J."/>
            <person name="Maillard F."/>
            <person name="Murat C."/>
            <person name="Nolan M."/>
            <person name="Ohm R.A."/>
            <person name="Pangilinan J."/>
            <person name="Pereira M.F."/>
            <person name="Perotto S."/>
            <person name="Peter M."/>
            <person name="Pfister S."/>
            <person name="Riley R."/>
            <person name="Sitrit Y."/>
            <person name="Stielow J.B."/>
            <person name="Szollosi G."/>
            <person name="Zifcakova L."/>
            <person name="Stursova M."/>
            <person name="Spatafora J.W."/>
            <person name="Tedersoo L."/>
            <person name="Vaario L.M."/>
            <person name="Yamada A."/>
            <person name="Yan M."/>
            <person name="Wang P."/>
            <person name="Xu J."/>
            <person name="Bruns T."/>
            <person name="Baldrian P."/>
            <person name="Vilgalys R."/>
            <person name="Dunand C."/>
            <person name="Henrissat B."/>
            <person name="Grigoriev I.V."/>
            <person name="Hibbett D."/>
            <person name="Nagy L.G."/>
            <person name="Martin F.M."/>
        </authorList>
    </citation>
    <scope>NUCLEOTIDE SEQUENCE</scope>
    <source>
        <strain evidence="1">BED1</strain>
    </source>
</reference>
<dbReference type="EMBL" id="WHUW01000002">
    <property type="protein sequence ID" value="KAF8451009.1"/>
    <property type="molecule type" value="Genomic_DNA"/>
</dbReference>
<protein>
    <submittedName>
        <fullName evidence="1">Uncharacterized protein</fullName>
    </submittedName>
</protein>
<dbReference type="Proteomes" id="UP001194468">
    <property type="component" value="Unassembled WGS sequence"/>
</dbReference>
<gene>
    <name evidence="1" type="ORF">L210DRAFT_2426953</name>
</gene>
<reference evidence="1" key="1">
    <citation type="submission" date="2019-10" db="EMBL/GenBank/DDBJ databases">
        <authorList>
            <consortium name="DOE Joint Genome Institute"/>
            <person name="Kuo A."/>
            <person name="Miyauchi S."/>
            <person name="Kiss E."/>
            <person name="Drula E."/>
            <person name="Kohler A."/>
            <person name="Sanchez-Garcia M."/>
            <person name="Andreopoulos B."/>
            <person name="Barry K.W."/>
            <person name="Bonito G."/>
            <person name="Buee M."/>
            <person name="Carver A."/>
            <person name="Chen C."/>
            <person name="Cichocki N."/>
            <person name="Clum A."/>
            <person name="Culley D."/>
            <person name="Crous P.W."/>
            <person name="Fauchery L."/>
            <person name="Girlanda M."/>
            <person name="Hayes R."/>
            <person name="Keri Z."/>
            <person name="LaButti K."/>
            <person name="Lipzen A."/>
            <person name="Lombard V."/>
            <person name="Magnuson J."/>
            <person name="Maillard F."/>
            <person name="Morin E."/>
            <person name="Murat C."/>
            <person name="Nolan M."/>
            <person name="Ohm R."/>
            <person name="Pangilinan J."/>
            <person name="Pereira M."/>
            <person name="Perotto S."/>
            <person name="Peter M."/>
            <person name="Riley R."/>
            <person name="Sitrit Y."/>
            <person name="Stielow B."/>
            <person name="Szollosi G."/>
            <person name="Zifcakova L."/>
            <person name="Stursova M."/>
            <person name="Spatafora J.W."/>
            <person name="Tedersoo L."/>
            <person name="Vaario L.-M."/>
            <person name="Yamada A."/>
            <person name="Yan M."/>
            <person name="Wang P."/>
            <person name="Xu J."/>
            <person name="Bruns T."/>
            <person name="Baldrian P."/>
            <person name="Vilgalys R."/>
            <person name="Henrissat B."/>
            <person name="Grigoriev I.V."/>
            <person name="Hibbett D."/>
            <person name="Nagy L.G."/>
            <person name="Martin F.M."/>
        </authorList>
    </citation>
    <scope>NUCLEOTIDE SEQUENCE</scope>
    <source>
        <strain evidence="1">BED1</strain>
    </source>
</reference>
<keyword evidence="2" id="KW-1185">Reference proteome</keyword>
<comment type="caution">
    <text evidence="1">The sequence shown here is derived from an EMBL/GenBank/DDBJ whole genome shotgun (WGS) entry which is preliminary data.</text>
</comment>
<name>A0AAD4C7D5_BOLED</name>
<evidence type="ECO:0000313" key="2">
    <source>
        <dbReference type="Proteomes" id="UP001194468"/>
    </source>
</evidence>
<proteinExistence type="predicted"/>